<reference evidence="2" key="1">
    <citation type="submission" date="2022-08" db="EMBL/GenBank/DDBJ databases">
        <authorList>
            <person name="Kallberg Y."/>
            <person name="Tangrot J."/>
            <person name="Rosling A."/>
        </authorList>
    </citation>
    <scope>NUCLEOTIDE SEQUENCE</scope>
    <source>
        <strain evidence="2">Wild A</strain>
    </source>
</reference>
<feature type="compositionally biased region" description="Polar residues" evidence="1">
    <location>
        <begin position="23"/>
        <end position="39"/>
    </location>
</feature>
<dbReference type="AlphaFoldDB" id="A0A9W4T442"/>
<accession>A0A9W4T442</accession>
<gene>
    <name evidence="2" type="ORF">FWILDA_LOCUS15042</name>
</gene>
<keyword evidence="3" id="KW-1185">Reference proteome</keyword>
<feature type="region of interest" description="Disordered" evidence="1">
    <location>
        <begin position="1"/>
        <end position="39"/>
    </location>
</feature>
<feature type="compositionally biased region" description="Basic and acidic residues" evidence="1">
    <location>
        <begin position="55"/>
        <end position="75"/>
    </location>
</feature>
<organism evidence="2 3">
    <name type="scientific">Funneliformis geosporum</name>
    <dbReference type="NCBI Taxonomy" id="1117311"/>
    <lineage>
        <taxon>Eukaryota</taxon>
        <taxon>Fungi</taxon>
        <taxon>Fungi incertae sedis</taxon>
        <taxon>Mucoromycota</taxon>
        <taxon>Glomeromycotina</taxon>
        <taxon>Glomeromycetes</taxon>
        <taxon>Glomerales</taxon>
        <taxon>Glomeraceae</taxon>
        <taxon>Funneliformis</taxon>
    </lineage>
</organism>
<feature type="compositionally biased region" description="Low complexity" evidence="1">
    <location>
        <begin position="10"/>
        <end position="22"/>
    </location>
</feature>
<evidence type="ECO:0000256" key="1">
    <source>
        <dbReference type="SAM" id="MobiDB-lite"/>
    </source>
</evidence>
<dbReference type="Proteomes" id="UP001153678">
    <property type="component" value="Unassembled WGS sequence"/>
</dbReference>
<comment type="caution">
    <text evidence="2">The sequence shown here is derived from an EMBL/GenBank/DDBJ whole genome shotgun (WGS) entry which is preliminary data.</text>
</comment>
<name>A0A9W4T442_9GLOM</name>
<evidence type="ECO:0000313" key="3">
    <source>
        <dbReference type="Proteomes" id="UP001153678"/>
    </source>
</evidence>
<protein>
    <submittedName>
        <fullName evidence="2">16101_t:CDS:1</fullName>
    </submittedName>
</protein>
<sequence>KPNKPPTQPKPTNSPASPTPTTEQINQTEQKLDQAQANNLSEEELINLIKQTSETVKHSGDENLKKKKEAAEKKLSKDKLRELIREEIHQELTENGVKPEQFDPQVIRTEVLNEIGKQKLWSLINTLEQALKAGQKTKVKNHLQALQQFINSKIDYKQNAYAKQKTKVQRLLTQANQQLNSPNQTKTNFFHLAQTKLEEELKTHNQKIEEIIAEAMPEEGKID</sequence>
<proteinExistence type="predicted"/>
<dbReference type="EMBL" id="CAMKVN010007366">
    <property type="protein sequence ID" value="CAI2191377.1"/>
    <property type="molecule type" value="Genomic_DNA"/>
</dbReference>
<feature type="region of interest" description="Disordered" evidence="1">
    <location>
        <begin position="51"/>
        <end position="75"/>
    </location>
</feature>
<feature type="non-terminal residue" evidence="2">
    <location>
        <position position="223"/>
    </location>
</feature>
<evidence type="ECO:0000313" key="2">
    <source>
        <dbReference type="EMBL" id="CAI2191377.1"/>
    </source>
</evidence>